<feature type="compositionally biased region" description="Polar residues" evidence="1">
    <location>
        <begin position="274"/>
        <end position="286"/>
    </location>
</feature>
<keyword evidence="3" id="KW-1185">Reference proteome</keyword>
<gene>
    <name evidence="2" type="ORF">Anapl_09733</name>
</gene>
<evidence type="ECO:0000313" key="2">
    <source>
        <dbReference type="EMBL" id="EOB04326.1"/>
    </source>
</evidence>
<dbReference type="EMBL" id="KB742800">
    <property type="protein sequence ID" value="EOB04326.1"/>
    <property type="molecule type" value="Genomic_DNA"/>
</dbReference>
<reference evidence="3" key="1">
    <citation type="journal article" date="2013" name="Nat. Genet.">
        <title>The duck genome and transcriptome provide insight into an avian influenza virus reservoir species.</title>
        <authorList>
            <person name="Huang Y."/>
            <person name="Li Y."/>
            <person name="Burt D.W."/>
            <person name="Chen H."/>
            <person name="Zhang Y."/>
            <person name="Qian W."/>
            <person name="Kim H."/>
            <person name="Gan S."/>
            <person name="Zhao Y."/>
            <person name="Li J."/>
            <person name="Yi K."/>
            <person name="Feng H."/>
            <person name="Zhu P."/>
            <person name="Li B."/>
            <person name="Liu Q."/>
            <person name="Fairley S."/>
            <person name="Magor K.E."/>
            <person name="Du Z."/>
            <person name="Hu X."/>
            <person name="Goodman L."/>
            <person name="Tafer H."/>
            <person name="Vignal A."/>
            <person name="Lee T."/>
            <person name="Kim K.W."/>
            <person name="Sheng Z."/>
            <person name="An Y."/>
            <person name="Searle S."/>
            <person name="Herrero J."/>
            <person name="Groenen M.A."/>
            <person name="Crooijmans R.P."/>
            <person name="Faraut T."/>
            <person name="Cai Q."/>
            <person name="Webster R.G."/>
            <person name="Aldridge J.R."/>
            <person name="Warren W.C."/>
            <person name="Bartschat S."/>
            <person name="Kehr S."/>
            <person name="Marz M."/>
            <person name="Stadler P.F."/>
            <person name="Smith J."/>
            <person name="Kraus R.H."/>
            <person name="Zhao Y."/>
            <person name="Ren L."/>
            <person name="Fei J."/>
            <person name="Morisson M."/>
            <person name="Kaiser P."/>
            <person name="Griffin D.K."/>
            <person name="Rao M."/>
            <person name="Pitel F."/>
            <person name="Wang J."/>
            <person name="Li N."/>
        </authorList>
    </citation>
    <scope>NUCLEOTIDE SEQUENCE [LARGE SCALE GENOMIC DNA]</scope>
</reference>
<dbReference type="Proteomes" id="UP000296049">
    <property type="component" value="Unassembled WGS sequence"/>
</dbReference>
<sequence>MRSLPSHPEGHPTPGRAAPCYSTATQSFPAAFPSLCNSCITLSLRKSLGEHADEAINTVYNLLAPTKRTWTAVLLLRECHGDAEIIAMGLVTRKGSKPSRFRPWHSSECRQENKPNSSRDIFLLGAPLEKPHTAPFSSGQAAVQDVAHTSPWRTRSHHPRDKAAPWTSKEAPQSKILTISNLSTPKMKNTKGKSKIKSLNKELAVQPGIALKELFLKVLQKTWFWTSRIHTPTHPPPPEAIRQEEGQSLTPSPAQVISRYLLPCNKDITRATQHFSQARPQGSPGTTLPDMKAQLGPENPKKATAGGEICWELEHLEHPDPQPAPRWCWITLTKMENLTLEVYVRVPLVQPLLFVLHNYRGTDQGTLPPTFFTEKHQVVQAPPGSDTKMLLLNADFWQTSSSPTQTPSSQCCKGEKGGLSLAINNTANNFTGKVKPNTTQPARAGARCYSNERNKTDGEVSKMSDFIQFPECTSAGTTSWIQDFWLQLLLLRNDLVLGYCLADWESHGTNLHKPRPTHFHLISGSQNSGHVTLPPAEEPPNYELSNSSVCFSTIKRIRETLLQPASN</sequence>
<proteinExistence type="predicted"/>
<organism evidence="2 3">
    <name type="scientific">Anas platyrhynchos</name>
    <name type="common">Mallard</name>
    <name type="synonym">Anas boschas</name>
    <dbReference type="NCBI Taxonomy" id="8839"/>
    <lineage>
        <taxon>Eukaryota</taxon>
        <taxon>Metazoa</taxon>
        <taxon>Chordata</taxon>
        <taxon>Craniata</taxon>
        <taxon>Vertebrata</taxon>
        <taxon>Euteleostomi</taxon>
        <taxon>Archelosauria</taxon>
        <taxon>Archosauria</taxon>
        <taxon>Dinosauria</taxon>
        <taxon>Saurischia</taxon>
        <taxon>Theropoda</taxon>
        <taxon>Coelurosauria</taxon>
        <taxon>Aves</taxon>
        <taxon>Neognathae</taxon>
        <taxon>Galloanserae</taxon>
        <taxon>Anseriformes</taxon>
        <taxon>Anatidae</taxon>
        <taxon>Anatinae</taxon>
        <taxon>Anas</taxon>
    </lineage>
</organism>
<evidence type="ECO:0000313" key="3">
    <source>
        <dbReference type="Proteomes" id="UP000296049"/>
    </source>
</evidence>
<evidence type="ECO:0000256" key="1">
    <source>
        <dbReference type="SAM" id="MobiDB-lite"/>
    </source>
</evidence>
<dbReference type="AlphaFoldDB" id="R0K2Q7"/>
<accession>R0K2Q7</accession>
<feature type="region of interest" description="Disordered" evidence="1">
    <location>
        <begin position="146"/>
        <end position="171"/>
    </location>
</feature>
<feature type="region of interest" description="Disordered" evidence="1">
    <location>
        <begin position="97"/>
        <end position="116"/>
    </location>
</feature>
<protein>
    <submittedName>
        <fullName evidence="2">Uncharacterized protein</fullName>
    </submittedName>
</protein>
<name>R0K2Q7_ANAPL</name>
<feature type="region of interest" description="Disordered" evidence="1">
    <location>
        <begin position="274"/>
        <end position="303"/>
    </location>
</feature>